<dbReference type="GO" id="GO:0008286">
    <property type="term" value="P:insulin receptor signaling pathway"/>
    <property type="evidence" value="ECO:0007669"/>
    <property type="project" value="TreeGrafter"/>
</dbReference>
<dbReference type="GO" id="GO:0046854">
    <property type="term" value="P:phosphatidylinositol phosphate biosynthetic process"/>
    <property type="evidence" value="ECO:0007669"/>
    <property type="project" value="TreeGrafter"/>
</dbReference>
<evidence type="ECO:0000256" key="2">
    <source>
        <dbReference type="PROSITE-ProRule" id="PRU00191"/>
    </source>
</evidence>
<dbReference type="AlphaFoldDB" id="A0AA36GPT0"/>
<accession>A0AA36GPT0</accession>
<organism evidence="4 5">
    <name type="scientific">Cylicocyclus nassatus</name>
    <name type="common">Nematode worm</name>
    <dbReference type="NCBI Taxonomy" id="53992"/>
    <lineage>
        <taxon>Eukaryota</taxon>
        <taxon>Metazoa</taxon>
        <taxon>Ecdysozoa</taxon>
        <taxon>Nematoda</taxon>
        <taxon>Chromadorea</taxon>
        <taxon>Rhabditida</taxon>
        <taxon>Rhabditina</taxon>
        <taxon>Rhabditomorpha</taxon>
        <taxon>Strongyloidea</taxon>
        <taxon>Strongylidae</taxon>
        <taxon>Cylicocyclus</taxon>
    </lineage>
</organism>
<dbReference type="GO" id="GO:0005942">
    <property type="term" value="C:phosphatidylinositol 3-kinase complex"/>
    <property type="evidence" value="ECO:0007669"/>
    <property type="project" value="TreeGrafter"/>
</dbReference>
<dbReference type="PANTHER" id="PTHR10155:SF10">
    <property type="entry name" value="PI3K21B, ISOFORM B"/>
    <property type="match status" value="1"/>
</dbReference>
<comment type="caution">
    <text evidence="4">The sequence shown here is derived from an EMBL/GenBank/DDBJ whole genome shotgun (WGS) entry which is preliminary data.</text>
</comment>
<reference evidence="4" key="1">
    <citation type="submission" date="2023-07" db="EMBL/GenBank/DDBJ databases">
        <authorList>
            <consortium name="CYATHOMIX"/>
        </authorList>
    </citation>
    <scope>NUCLEOTIDE SEQUENCE</scope>
    <source>
        <strain evidence="4">N/A</strain>
    </source>
</reference>
<name>A0AA36GPT0_CYLNA</name>
<proteinExistence type="predicted"/>
<evidence type="ECO:0000313" key="4">
    <source>
        <dbReference type="EMBL" id="CAJ0596087.1"/>
    </source>
</evidence>
<feature type="domain" description="SH2" evidence="3">
    <location>
        <begin position="32"/>
        <end position="126"/>
    </location>
</feature>
<dbReference type="SUPFAM" id="SSF55550">
    <property type="entry name" value="SH2 domain"/>
    <property type="match status" value="2"/>
</dbReference>
<evidence type="ECO:0000256" key="1">
    <source>
        <dbReference type="ARBA" id="ARBA00022999"/>
    </source>
</evidence>
<gene>
    <name evidence="4" type="ORF">CYNAS_LOCUS8070</name>
</gene>
<dbReference type="Gene3D" id="3.30.505.10">
    <property type="entry name" value="SH2 domain"/>
    <property type="match status" value="2"/>
</dbReference>
<keyword evidence="5" id="KW-1185">Reference proteome</keyword>
<evidence type="ECO:0000313" key="5">
    <source>
        <dbReference type="Proteomes" id="UP001176961"/>
    </source>
</evidence>
<dbReference type="InterPro" id="IPR000980">
    <property type="entry name" value="SH2"/>
</dbReference>
<dbReference type="Proteomes" id="UP001176961">
    <property type="component" value="Unassembled WGS sequence"/>
</dbReference>
<dbReference type="InterPro" id="IPR036860">
    <property type="entry name" value="SH2_dom_sf"/>
</dbReference>
<dbReference type="PROSITE" id="PS50001">
    <property type="entry name" value="SH2"/>
    <property type="match status" value="2"/>
</dbReference>
<evidence type="ECO:0000259" key="3">
    <source>
        <dbReference type="PROSITE" id="PS50001"/>
    </source>
</evidence>
<feature type="domain" description="SH2" evidence="3">
    <location>
        <begin position="334"/>
        <end position="446"/>
    </location>
</feature>
<dbReference type="SMART" id="SM00252">
    <property type="entry name" value="SH2"/>
    <property type="match status" value="2"/>
</dbReference>
<dbReference type="PRINTS" id="PR00401">
    <property type="entry name" value="SH2DOMAIN"/>
</dbReference>
<dbReference type="PANTHER" id="PTHR10155">
    <property type="entry name" value="PHOSPHATIDYLINOSITOL 3-KINASE REGULATORY SUBUNIT"/>
    <property type="match status" value="1"/>
</dbReference>
<dbReference type="EMBL" id="CATQJL010000112">
    <property type="protein sequence ID" value="CAJ0596087.1"/>
    <property type="molecule type" value="Genomic_DNA"/>
</dbReference>
<dbReference type="FunFam" id="3.30.505.10:FF:000104">
    <property type="entry name" value="Phosphoinositide 3-kinase adapter subunit"/>
    <property type="match status" value="1"/>
</dbReference>
<protein>
    <recommendedName>
        <fullName evidence="3">SH2 domain-containing protein</fullName>
    </recommendedName>
</protein>
<dbReference type="Pfam" id="PF00017">
    <property type="entry name" value="SH2"/>
    <property type="match status" value="2"/>
</dbReference>
<sequence length="446" mass="50766">MLVAQQTRSTPILQTRRVVEEMGGGQLSDQIWYWGNVEKSMVSEVMQDQPEGTFIVRDASSPGDYTLTVRFGGHTKLVRIHVYKGRCGFALESLTHDSVVSLIDFYRTRSLKCYNAQLDVCLKYPLPRRKNSIRLHDQRTTPGLPSPPKSSFNPDWELRLGLERLRISQTAVDRAARLFDAVHQEKRLADDLHYEFTQAIIDLDRKTKQLEDVLVNLQSCSDAVDENDIKRTQAFKANREVTENAIKRLKQEHDLVVDRRTKVNKIIEGLVQATAKAKGRLVSCHNIRNQSYTDLFKKGVPKNQLVSTIEISTNMLEKESLQASELLADLPLIWEPEQYLVNDPSKEAAATLIMLARSKILEKLKKKVNDGIFLIRPSASQANKLVLSVLHGERVSHCLIGQTQQGWGFENGGVYFVTIGDFVRYYAHASLEEHNSDIKTRLTYFL</sequence>
<dbReference type="GO" id="GO:0046935">
    <property type="term" value="F:1-phosphatidylinositol-3-kinase regulator activity"/>
    <property type="evidence" value="ECO:0007669"/>
    <property type="project" value="TreeGrafter"/>
</dbReference>
<dbReference type="PRINTS" id="PR00678">
    <property type="entry name" value="PI3KINASEP85"/>
</dbReference>
<keyword evidence="1 2" id="KW-0727">SH2 domain</keyword>